<keyword evidence="2" id="KW-1185">Reference proteome</keyword>
<proteinExistence type="predicted"/>
<sequence>MVTRSGIGVSQVADGHVEQTGKGYGLFPTRILAARLPPVDCGFLRVAGGIDTGADVTAGIEQMGDVEGHQFAGLPQLVLVAVRLDKRARDLEVGREPRGAFEIGR</sequence>
<keyword evidence="1" id="KW-0614">Plasmid</keyword>
<evidence type="ECO:0000313" key="2">
    <source>
        <dbReference type="Proteomes" id="UP000662986"/>
    </source>
</evidence>
<gene>
    <name evidence="1" type="ORF">JWS13_00305</name>
</gene>
<evidence type="ECO:0000313" key="1">
    <source>
        <dbReference type="EMBL" id="QSE87189.1"/>
    </source>
</evidence>
<reference evidence="1 2" key="2">
    <citation type="journal article" date="2022" name="Arch. Microbiol.">
        <title>Rhodococcus pseudokoreensis sp. nov. isolated from the rhizosphere of young M26 apple rootstocks.</title>
        <authorList>
            <person name="Kampfer P."/>
            <person name="Glaeser S.P."/>
            <person name="Blom J."/>
            <person name="Wolf J."/>
            <person name="Benning S."/>
            <person name="Schloter M."/>
            <person name="Neumann-Schaal M."/>
        </authorList>
    </citation>
    <scope>NUCLEOTIDE SEQUENCE [LARGE SCALE GENOMIC DNA]</scope>
    <source>
        <strain evidence="1 2">R79</strain>
    </source>
</reference>
<dbReference type="Proteomes" id="UP000662986">
    <property type="component" value="Plasmid unnamed5"/>
</dbReference>
<geneLocation type="plasmid" evidence="1 2">
    <name>unnamed5</name>
</geneLocation>
<dbReference type="RefSeq" id="WP_005261717.1">
    <property type="nucleotide sequence ID" value="NZ_CP070614.1"/>
</dbReference>
<organism evidence="1 2">
    <name type="scientific">Rhodococcus pseudokoreensis</name>
    <dbReference type="NCBI Taxonomy" id="2811421"/>
    <lineage>
        <taxon>Bacteria</taxon>
        <taxon>Bacillati</taxon>
        <taxon>Actinomycetota</taxon>
        <taxon>Actinomycetes</taxon>
        <taxon>Mycobacteriales</taxon>
        <taxon>Nocardiaceae</taxon>
        <taxon>Rhodococcus</taxon>
    </lineage>
</organism>
<accession>A0A974ZR18</accession>
<dbReference type="EMBL" id="CP070614">
    <property type="protein sequence ID" value="QSE87189.1"/>
    <property type="molecule type" value="Genomic_DNA"/>
</dbReference>
<name>A0A974ZR18_9NOCA</name>
<protein>
    <submittedName>
        <fullName evidence="1">Uncharacterized protein</fullName>
    </submittedName>
</protein>
<reference evidence="1 2" key="1">
    <citation type="journal article" date="2021" name="Microbiol. Resour. Announc.">
        <title>Complete Genome Sequences of Two Rhodococcus sp. Strains with Large and Linear Chromosomes, Isolated from Apple Rhizosphere.</title>
        <authorList>
            <person name="Benning S."/>
            <person name="Brugnone N."/>
            <person name="Siani R."/>
            <person name="Kublik S."/>
            <person name="Schloter M."/>
            <person name="Rad V."/>
        </authorList>
    </citation>
    <scope>NUCLEOTIDE SEQUENCE [LARGE SCALE GENOMIC DNA]</scope>
    <source>
        <strain evidence="1 2">R79</strain>
    </source>
</reference>